<gene>
    <name evidence="3" type="ORF">SAMN05444273_101444</name>
</gene>
<protein>
    <submittedName>
        <fullName evidence="3">HTH domain-containing protein</fullName>
    </submittedName>
</protein>
<dbReference type="SUPFAM" id="SSF46785">
    <property type="entry name" value="Winged helix' DNA-binding domain"/>
    <property type="match status" value="1"/>
</dbReference>
<sequence length="227" mass="25726">MRRTDRLFDLILLLRDGRLHRAEDLARRLEVSVRTIYRDMETLQLSGVPVEGERGMGYMMTAPITLPPLNLTLVELEALHLGMAIVGEVADEELQKAAQSLSAKIDAVLPEDRTTPPTGWGFAVYPFKDAASGFRFMPQLRTAIRTRQKLSITYANADGAPSERVIRPLQMEYWGRVWTVSAWCELRGDFRVFRADRIRALKPMAELFVEEQGKSLADFVAQQKANC</sequence>
<dbReference type="RefSeq" id="WP_073139828.1">
    <property type="nucleotide sequence ID" value="NZ_FQUV01000001.1"/>
</dbReference>
<dbReference type="Pfam" id="PF13280">
    <property type="entry name" value="WYL"/>
    <property type="match status" value="1"/>
</dbReference>
<dbReference type="Pfam" id="PF08279">
    <property type="entry name" value="HTH_11"/>
    <property type="match status" value="1"/>
</dbReference>
<evidence type="ECO:0000259" key="1">
    <source>
        <dbReference type="Pfam" id="PF08279"/>
    </source>
</evidence>
<dbReference type="AlphaFoldDB" id="A0A1M4TKN5"/>
<dbReference type="InterPro" id="IPR026881">
    <property type="entry name" value="WYL_dom"/>
</dbReference>
<dbReference type="PROSITE" id="PS52050">
    <property type="entry name" value="WYL"/>
    <property type="match status" value="1"/>
</dbReference>
<dbReference type="EMBL" id="FQUV01000001">
    <property type="protein sequence ID" value="SHE44847.1"/>
    <property type="molecule type" value="Genomic_DNA"/>
</dbReference>
<organism evidence="3 4">
    <name type="scientific">Litoreibacter ascidiaceicola</name>
    <dbReference type="NCBI Taxonomy" id="1486859"/>
    <lineage>
        <taxon>Bacteria</taxon>
        <taxon>Pseudomonadati</taxon>
        <taxon>Pseudomonadota</taxon>
        <taxon>Alphaproteobacteria</taxon>
        <taxon>Rhodobacterales</taxon>
        <taxon>Roseobacteraceae</taxon>
        <taxon>Litoreibacter</taxon>
    </lineage>
</organism>
<reference evidence="4" key="1">
    <citation type="submission" date="2016-11" db="EMBL/GenBank/DDBJ databases">
        <authorList>
            <person name="Varghese N."/>
            <person name="Submissions S."/>
        </authorList>
    </citation>
    <scope>NUCLEOTIDE SEQUENCE [LARGE SCALE GENOMIC DNA]</scope>
    <source>
        <strain evidence="4">DSM 100566</strain>
    </source>
</reference>
<dbReference type="PANTHER" id="PTHR34580:SF3">
    <property type="entry name" value="PROTEIN PAFB"/>
    <property type="match status" value="1"/>
</dbReference>
<evidence type="ECO:0000313" key="3">
    <source>
        <dbReference type="EMBL" id="SHE44847.1"/>
    </source>
</evidence>
<evidence type="ECO:0000313" key="4">
    <source>
        <dbReference type="Proteomes" id="UP000184144"/>
    </source>
</evidence>
<dbReference type="Gene3D" id="1.10.10.10">
    <property type="entry name" value="Winged helix-like DNA-binding domain superfamily/Winged helix DNA-binding domain"/>
    <property type="match status" value="1"/>
</dbReference>
<feature type="domain" description="Helix-turn-helix type 11" evidence="1">
    <location>
        <begin position="6"/>
        <end position="58"/>
    </location>
</feature>
<dbReference type="PANTHER" id="PTHR34580">
    <property type="match status" value="1"/>
</dbReference>
<dbReference type="InterPro" id="IPR013196">
    <property type="entry name" value="HTH_11"/>
</dbReference>
<name>A0A1M4TKN5_9RHOB</name>
<accession>A0A1M4TKN5</accession>
<proteinExistence type="predicted"/>
<dbReference type="STRING" id="1486859.SAMN05444273_101444"/>
<dbReference type="InterPro" id="IPR036388">
    <property type="entry name" value="WH-like_DNA-bd_sf"/>
</dbReference>
<evidence type="ECO:0000259" key="2">
    <source>
        <dbReference type="Pfam" id="PF13280"/>
    </source>
</evidence>
<feature type="domain" description="WYL" evidence="2">
    <location>
        <begin position="137"/>
        <end position="202"/>
    </location>
</feature>
<keyword evidence="4" id="KW-1185">Reference proteome</keyword>
<dbReference type="OrthoDB" id="9807255at2"/>
<dbReference type="InterPro" id="IPR036390">
    <property type="entry name" value="WH_DNA-bd_sf"/>
</dbReference>
<dbReference type="InterPro" id="IPR051534">
    <property type="entry name" value="CBASS_pafABC_assoc_protein"/>
</dbReference>
<dbReference type="Proteomes" id="UP000184144">
    <property type="component" value="Unassembled WGS sequence"/>
</dbReference>